<protein>
    <submittedName>
        <fullName evidence="2">Uncharacterized protein</fullName>
    </submittedName>
</protein>
<feature type="region of interest" description="Disordered" evidence="1">
    <location>
        <begin position="170"/>
        <end position="189"/>
    </location>
</feature>
<evidence type="ECO:0000256" key="1">
    <source>
        <dbReference type="SAM" id="MobiDB-lite"/>
    </source>
</evidence>
<accession>A0ABR0F0E8</accession>
<name>A0ABR0F0E8_ZASCE</name>
<feature type="compositionally biased region" description="Basic and acidic residues" evidence="1">
    <location>
        <begin position="174"/>
        <end position="189"/>
    </location>
</feature>
<proteinExistence type="predicted"/>
<sequence>MPTKGHFISSPAQLQRLATEDPSIDHNVTITIFAPLAHEHVLADCRNPDSRYAKTPEGQRCGMTDFEYLDISSLAQAWRDNWKTVPTFITKVTFDLTLPEPDDGVERVRWEHGYRSGLKIHPPERETVSLVNTMVLGMNMRSQGRVKMEAVGKDAQGLGTIRSYIEALETQGRSSREKTLAERTRPEVR</sequence>
<gene>
    <name evidence="2" type="ORF">PRZ48_001122</name>
</gene>
<keyword evidence="3" id="KW-1185">Reference proteome</keyword>
<dbReference type="EMBL" id="JAXOVC010000001">
    <property type="protein sequence ID" value="KAK4507387.1"/>
    <property type="molecule type" value="Genomic_DNA"/>
</dbReference>
<dbReference type="Proteomes" id="UP001305779">
    <property type="component" value="Unassembled WGS sequence"/>
</dbReference>
<reference evidence="2 3" key="1">
    <citation type="journal article" date="2023" name="G3 (Bethesda)">
        <title>A chromosome-level genome assembly of Zasmidium syzygii isolated from banana leaves.</title>
        <authorList>
            <person name="van Westerhoven A.C."/>
            <person name="Mehrabi R."/>
            <person name="Talebi R."/>
            <person name="Steentjes M.B.F."/>
            <person name="Corcolon B."/>
            <person name="Chong P.A."/>
            <person name="Kema G.H.J."/>
            <person name="Seidl M.F."/>
        </authorList>
    </citation>
    <scope>NUCLEOTIDE SEQUENCE [LARGE SCALE GENOMIC DNA]</scope>
    <source>
        <strain evidence="2 3">P124</strain>
    </source>
</reference>
<organism evidence="2 3">
    <name type="scientific">Zasmidium cellare</name>
    <name type="common">Wine cellar mold</name>
    <name type="synonym">Racodium cellare</name>
    <dbReference type="NCBI Taxonomy" id="395010"/>
    <lineage>
        <taxon>Eukaryota</taxon>
        <taxon>Fungi</taxon>
        <taxon>Dikarya</taxon>
        <taxon>Ascomycota</taxon>
        <taxon>Pezizomycotina</taxon>
        <taxon>Dothideomycetes</taxon>
        <taxon>Dothideomycetidae</taxon>
        <taxon>Mycosphaerellales</taxon>
        <taxon>Mycosphaerellaceae</taxon>
        <taxon>Zasmidium</taxon>
    </lineage>
</organism>
<comment type="caution">
    <text evidence="2">The sequence shown here is derived from an EMBL/GenBank/DDBJ whole genome shotgun (WGS) entry which is preliminary data.</text>
</comment>
<evidence type="ECO:0000313" key="3">
    <source>
        <dbReference type="Proteomes" id="UP001305779"/>
    </source>
</evidence>
<evidence type="ECO:0000313" key="2">
    <source>
        <dbReference type="EMBL" id="KAK4507387.1"/>
    </source>
</evidence>